<reference evidence="4 5" key="2">
    <citation type="journal article" date="2013" name="Genome Announc.">
        <title>Draft Genome Sequence of Methylobacterium mesophilicum Strain SR1.6/6, Isolated from Citrus sinensis.</title>
        <authorList>
            <person name="Marinho Almeida D."/>
            <person name="Dini-Andreote F."/>
            <person name="Camargo Neves A.A."/>
            <person name="Juca Ramos R.T."/>
            <person name="Andreote F.D."/>
            <person name="Carneiro A.R."/>
            <person name="Oliveira de Souza Lima A."/>
            <person name="Caracciolo Gomes de Sa P.H."/>
            <person name="Ribeiro Barbosa M.S."/>
            <person name="Araujo W.L."/>
            <person name="Silva A."/>
        </authorList>
    </citation>
    <scope>NUCLEOTIDE SEQUENCE [LARGE SCALE GENOMIC DNA]</scope>
    <source>
        <strain evidence="4 5">SR1.6/6</strain>
    </source>
</reference>
<dbReference type="InterPro" id="IPR045337">
    <property type="entry name" value="MmgE_PrpD_C"/>
</dbReference>
<evidence type="ECO:0000259" key="3">
    <source>
        <dbReference type="Pfam" id="PF19305"/>
    </source>
</evidence>
<organism evidence="4 5">
    <name type="scientific">Methylobacterium mesophilicum SR1.6/6</name>
    <dbReference type="NCBI Taxonomy" id="908290"/>
    <lineage>
        <taxon>Bacteria</taxon>
        <taxon>Pseudomonadati</taxon>
        <taxon>Pseudomonadota</taxon>
        <taxon>Alphaproteobacteria</taxon>
        <taxon>Hyphomicrobiales</taxon>
        <taxon>Methylobacteriaceae</taxon>
        <taxon>Methylobacterium</taxon>
    </lineage>
</organism>
<evidence type="ECO:0000313" key="4">
    <source>
        <dbReference type="EMBL" id="QGY05365.1"/>
    </source>
</evidence>
<dbReference type="SUPFAM" id="SSF103378">
    <property type="entry name" value="2-methylcitrate dehydratase PrpD"/>
    <property type="match status" value="1"/>
</dbReference>
<dbReference type="Gene3D" id="1.10.4100.10">
    <property type="entry name" value="2-methylcitrate dehydratase PrpD"/>
    <property type="match status" value="1"/>
</dbReference>
<sequence>MLHQGHPMRPSRRALLQGAGALLGTVPLRAAAADATARGAVGGTVSPVMARLSAYMGEARDRALPDGIVEKAKHHILDTFAAMVSGSGLPPARAAYSFATSYGGSGEATLVASRGTADPLVAALVNGMLAHSDETDDSNEFSQSHPGAPIVPAALAAAETFGIDGTRFLRAVTLGYDVGPRVTLSFDAIPFRNTSHKSTHAIAGAFGAAAAAACAAGLDAQQMRWVLDYAAQQSSGIGAWTRDTQHIEKSFVFAGMPARSGLTAALMVKAGCTGIDDIFSGADNYFLAYAPDARLDELTAGLGTRYEIARTNIKKWTVGSPIQAPLDALSNILQRHRIEPEAVTSVTVRVAHTEARIVDNRDMPDICLQHMVAIMLLDGTASFQAAHDSDRMADPTVLRLRAKVRLIPSDELERLEPARAAIVDIALNDGTVLSDKVLAVRGTADNPMPRAEVVTKCRDLMAPILGADRTSRLIDAVLAIETVGTMRDVAGLLRLG</sequence>
<proteinExistence type="inferred from homology"/>
<gene>
    <name evidence="4" type="ORF">MMSR116_28310</name>
</gene>
<dbReference type="InterPro" id="IPR042183">
    <property type="entry name" value="MmgE/PrpD_sf_1"/>
</dbReference>
<evidence type="ECO:0000256" key="1">
    <source>
        <dbReference type="ARBA" id="ARBA00006174"/>
    </source>
</evidence>
<dbReference type="GO" id="GO:0016829">
    <property type="term" value="F:lyase activity"/>
    <property type="evidence" value="ECO:0007669"/>
    <property type="project" value="InterPro"/>
</dbReference>
<dbReference type="Pfam" id="PF19305">
    <property type="entry name" value="MmgE_PrpD_C"/>
    <property type="match status" value="1"/>
</dbReference>
<dbReference type="Proteomes" id="UP000012488">
    <property type="component" value="Chromosome"/>
</dbReference>
<reference evidence="4 5" key="1">
    <citation type="journal article" date="2012" name="Genet. Mol. Biol.">
        <title>Analysis of 16S rRNA and mxaF genes revealing insights into Methylobacterium niche-specific plant association.</title>
        <authorList>
            <person name="Dourado M.N."/>
            <person name="Andreote F.D."/>
            <person name="Dini-Andreote F."/>
            <person name="Conti R."/>
            <person name="Araujo J.M."/>
            <person name="Araujo W.L."/>
        </authorList>
    </citation>
    <scope>NUCLEOTIDE SEQUENCE [LARGE SCALE GENOMIC DNA]</scope>
    <source>
        <strain evidence="4 5">SR1.6/6</strain>
    </source>
</reference>
<accession>A0A6B9FYC9</accession>
<dbReference type="InterPro" id="IPR045336">
    <property type="entry name" value="MmgE_PrpD_N"/>
</dbReference>
<dbReference type="InterPro" id="IPR042188">
    <property type="entry name" value="MmgE/PrpD_sf_2"/>
</dbReference>
<protein>
    <submittedName>
        <fullName evidence="4">MmgE/PrpD family protein</fullName>
    </submittedName>
</protein>
<dbReference type="PANTHER" id="PTHR16943:SF8">
    <property type="entry name" value="2-METHYLCITRATE DEHYDRATASE"/>
    <property type="match status" value="1"/>
</dbReference>
<comment type="similarity">
    <text evidence="1">Belongs to the PrpD family.</text>
</comment>
<evidence type="ECO:0000259" key="2">
    <source>
        <dbReference type="Pfam" id="PF03972"/>
    </source>
</evidence>
<dbReference type="Pfam" id="PF03972">
    <property type="entry name" value="MmgE_PrpD_N"/>
    <property type="match status" value="1"/>
</dbReference>
<feature type="domain" description="MmgE/PrpD C-terminal" evidence="3">
    <location>
        <begin position="321"/>
        <end position="478"/>
    </location>
</feature>
<dbReference type="InterPro" id="IPR036148">
    <property type="entry name" value="MmgE/PrpD_sf"/>
</dbReference>
<evidence type="ECO:0000313" key="5">
    <source>
        <dbReference type="Proteomes" id="UP000012488"/>
    </source>
</evidence>
<dbReference type="AlphaFoldDB" id="A0A6B9FYC9"/>
<dbReference type="PANTHER" id="PTHR16943">
    <property type="entry name" value="2-METHYLCITRATE DEHYDRATASE-RELATED"/>
    <property type="match status" value="1"/>
</dbReference>
<dbReference type="KEGG" id="mmes:MMSR116_28310"/>
<dbReference type="PROSITE" id="PS51318">
    <property type="entry name" value="TAT"/>
    <property type="match status" value="1"/>
</dbReference>
<name>A0A6B9FYC9_9HYPH</name>
<dbReference type="InterPro" id="IPR006311">
    <property type="entry name" value="TAT_signal"/>
</dbReference>
<feature type="domain" description="MmgE/PrpD N-terminal" evidence="2">
    <location>
        <begin position="51"/>
        <end position="294"/>
    </location>
</feature>
<dbReference type="EMBL" id="CP043538">
    <property type="protein sequence ID" value="QGY05365.1"/>
    <property type="molecule type" value="Genomic_DNA"/>
</dbReference>
<dbReference type="Gene3D" id="3.30.1330.120">
    <property type="entry name" value="2-methylcitrate dehydratase PrpD"/>
    <property type="match status" value="1"/>
</dbReference>
<dbReference type="InterPro" id="IPR005656">
    <property type="entry name" value="MmgE_PrpD"/>
</dbReference>